<comment type="caution">
    <text evidence="2">The sequence shown here is derived from an EMBL/GenBank/DDBJ whole genome shotgun (WGS) entry which is preliminary data.</text>
</comment>
<sequence length="90" mass="10207">MPVVFNKDLLRLDLEHNKIQLRNRHALNPLSHIRKNNRVRKVYIRTLLEEQTTVGVTSFTVDTTGYRSDPVAGLRRGGGPVSQEVTGKIN</sequence>
<evidence type="ECO:0000313" key="2">
    <source>
        <dbReference type="EMBL" id="GFR60463.1"/>
    </source>
</evidence>
<gene>
    <name evidence="2" type="ORF">ElyMa_000080000</name>
</gene>
<dbReference type="AlphaFoldDB" id="A0AAV4EHI8"/>
<organism evidence="2 3">
    <name type="scientific">Elysia marginata</name>
    <dbReference type="NCBI Taxonomy" id="1093978"/>
    <lineage>
        <taxon>Eukaryota</taxon>
        <taxon>Metazoa</taxon>
        <taxon>Spiralia</taxon>
        <taxon>Lophotrochozoa</taxon>
        <taxon>Mollusca</taxon>
        <taxon>Gastropoda</taxon>
        <taxon>Heterobranchia</taxon>
        <taxon>Euthyneura</taxon>
        <taxon>Panpulmonata</taxon>
        <taxon>Sacoglossa</taxon>
        <taxon>Placobranchoidea</taxon>
        <taxon>Plakobranchidae</taxon>
        <taxon>Elysia</taxon>
    </lineage>
</organism>
<protein>
    <submittedName>
        <fullName evidence="2">Uncharacterized protein</fullName>
    </submittedName>
</protein>
<feature type="region of interest" description="Disordered" evidence="1">
    <location>
        <begin position="70"/>
        <end position="90"/>
    </location>
</feature>
<evidence type="ECO:0000256" key="1">
    <source>
        <dbReference type="SAM" id="MobiDB-lite"/>
    </source>
</evidence>
<reference evidence="2 3" key="1">
    <citation type="journal article" date="2021" name="Elife">
        <title>Chloroplast acquisition without the gene transfer in kleptoplastic sea slugs, Plakobranchus ocellatus.</title>
        <authorList>
            <person name="Maeda T."/>
            <person name="Takahashi S."/>
            <person name="Yoshida T."/>
            <person name="Shimamura S."/>
            <person name="Takaki Y."/>
            <person name="Nagai Y."/>
            <person name="Toyoda A."/>
            <person name="Suzuki Y."/>
            <person name="Arimoto A."/>
            <person name="Ishii H."/>
            <person name="Satoh N."/>
            <person name="Nishiyama T."/>
            <person name="Hasebe M."/>
            <person name="Maruyama T."/>
            <person name="Minagawa J."/>
            <person name="Obokata J."/>
            <person name="Shigenobu S."/>
        </authorList>
    </citation>
    <scope>NUCLEOTIDE SEQUENCE [LARGE SCALE GENOMIC DNA]</scope>
</reference>
<dbReference type="EMBL" id="BMAT01000140">
    <property type="protein sequence ID" value="GFR60463.1"/>
    <property type="molecule type" value="Genomic_DNA"/>
</dbReference>
<dbReference type="Proteomes" id="UP000762676">
    <property type="component" value="Unassembled WGS sequence"/>
</dbReference>
<accession>A0AAV4EHI8</accession>
<name>A0AAV4EHI8_9GAST</name>
<proteinExistence type="predicted"/>
<evidence type="ECO:0000313" key="3">
    <source>
        <dbReference type="Proteomes" id="UP000762676"/>
    </source>
</evidence>
<keyword evidence="3" id="KW-1185">Reference proteome</keyword>